<comment type="caution">
    <text evidence="1">The sequence shown here is derived from an EMBL/GenBank/DDBJ whole genome shotgun (WGS) entry which is preliminary data.</text>
</comment>
<name>A0A2S8BHB2_9MYCO</name>
<dbReference type="AlphaFoldDB" id="A0A2S8BHB2"/>
<dbReference type="Proteomes" id="UP000238296">
    <property type="component" value="Unassembled WGS sequence"/>
</dbReference>
<accession>A0A2S8BHB2</accession>
<sequence>MTSLTEPTSSPWYFTSDWLGRPSPTLCKSATTRTYSLSRPVDLYSRVAVTAMITAKMASP</sequence>
<evidence type="ECO:0000313" key="1">
    <source>
        <dbReference type="EMBL" id="PQM46070.1"/>
    </source>
</evidence>
<dbReference type="EMBL" id="PPEA01000550">
    <property type="protein sequence ID" value="PQM46070.1"/>
    <property type="molecule type" value="Genomic_DNA"/>
</dbReference>
<organism evidence="1 2">
    <name type="scientific">Mycobacterium talmoniae</name>
    <dbReference type="NCBI Taxonomy" id="1858794"/>
    <lineage>
        <taxon>Bacteria</taxon>
        <taxon>Bacillati</taxon>
        <taxon>Actinomycetota</taxon>
        <taxon>Actinomycetes</taxon>
        <taxon>Mycobacteriales</taxon>
        <taxon>Mycobacteriaceae</taxon>
        <taxon>Mycobacterium</taxon>
    </lineage>
</organism>
<evidence type="ECO:0000313" key="2">
    <source>
        <dbReference type="Proteomes" id="UP000238296"/>
    </source>
</evidence>
<gene>
    <name evidence="1" type="ORF">C1Y40_03778</name>
</gene>
<reference evidence="1 2" key="1">
    <citation type="journal article" date="2017" name="Int. J. Syst. Evol. Microbiol.">
        <title>Mycobacterium talmoniae sp. nov., a slowly growing mycobacterium isolated from human respiratory samples.</title>
        <authorList>
            <person name="Davidson R.M."/>
            <person name="DeGroote M.A."/>
            <person name="Marola J.L."/>
            <person name="Buss S."/>
            <person name="Jones V."/>
            <person name="McNeil M.R."/>
            <person name="Freifeld A.G."/>
            <person name="Elaine Epperson L."/>
            <person name="Hasan N.A."/>
            <person name="Jackson M."/>
            <person name="Iwen P.C."/>
            <person name="Salfinger M."/>
            <person name="Strong M."/>
        </authorList>
    </citation>
    <scope>NUCLEOTIDE SEQUENCE [LARGE SCALE GENOMIC DNA]</scope>
    <source>
        <strain evidence="1 2">ATCC BAA-2683</strain>
    </source>
</reference>
<proteinExistence type="predicted"/>
<protein>
    <submittedName>
        <fullName evidence="1">Uncharacterized protein</fullName>
    </submittedName>
</protein>